<dbReference type="Proteomes" id="UP001055072">
    <property type="component" value="Unassembled WGS sequence"/>
</dbReference>
<accession>A0ACB8U5Y5</accession>
<gene>
    <name evidence="1" type="ORF">BDY19DRAFT_993256</name>
</gene>
<comment type="caution">
    <text evidence="1">The sequence shown here is derived from an EMBL/GenBank/DDBJ whole genome shotgun (WGS) entry which is preliminary data.</text>
</comment>
<protein>
    <submittedName>
        <fullName evidence="1">Uncharacterized protein</fullName>
    </submittedName>
</protein>
<organism evidence="1 2">
    <name type="scientific">Irpex rosettiformis</name>
    <dbReference type="NCBI Taxonomy" id="378272"/>
    <lineage>
        <taxon>Eukaryota</taxon>
        <taxon>Fungi</taxon>
        <taxon>Dikarya</taxon>
        <taxon>Basidiomycota</taxon>
        <taxon>Agaricomycotina</taxon>
        <taxon>Agaricomycetes</taxon>
        <taxon>Polyporales</taxon>
        <taxon>Irpicaceae</taxon>
        <taxon>Irpex</taxon>
    </lineage>
</organism>
<evidence type="ECO:0000313" key="1">
    <source>
        <dbReference type="EMBL" id="KAI0089685.1"/>
    </source>
</evidence>
<sequence>MAETPSSTSNTARIWVATLSGPNRLFSVEVTGGETIDELAEAIYKRDPSLAPNGSTSLALYKCQEAILIHPRDQLFDKIARARKGGLRRLVESNLLFLSLPKQPEPTDETQVVCILLDVKNTLTPGIDYLWDKEAAPDCRIM</sequence>
<name>A0ACB8U5Y5_9APHY</name>
<keyword evidence="2" id="KW-1185">Reference proteome</keyword>
<evidence type="ECO:0000313" key="2">
    <source>
        <dbReference type="Proteomes" id="UP001055072"/>
    </source>
</evidence>
<dbReference type="EMBL" id="MU274910">
    <property type="protein sequence ID" value="KAI0089685.1"/>
    <property type="molecule type" value="Genomic_DNA"/>
</dbReference>
<proteinExistence type="predicted"/>
<reference evidence="1" key="1">
    <citation type="journal article" date="2021" name="Environ. Microbiol.">
        <title>Gene family expansions and transcriptome signatures uncover fungal adaptations to wood decay.</title>
        <authorList>
            <person name="Hage H."/>
            <person name="Miyauchi S."/>
            <person name="Viragh M."/>
            <person name="Drula E."/>
            <person name="Min B."/>
            <person name="Chaduli D."/>
            <person name="Navarro D."/>
            <person name="Favel A."/>
            <person name="Norest M."/>
            <person name="Lesage-Meessen L."/>
            <person name="Balint B."/>
            <person name="Merenyi Z."/>
            <person name="de Eugenio L."/>
            <person name="Morin E."/>
            <person name="Martinez A.T."/>
            <person name="Baldrian P."/>
            <person name="Stursova M."/>
            <person name="Martinez M.J."/>
            <person name="Novotny C."/>
            <person name="Magnuson J.K."/>
            <person name="Spatafora J.W."/>
            <person name="Maurice S."/>
            <person name="Pangilinan J."/>
            <person name="Andreopoulos W."/>
            <person name="LaButti K."/>
            <person name="Hundley H."/>
            <person name="Na H."/>
            <person name="Kuo A."/>
            <person name="Barry K."/>
            <person name="Lipzen A."/>
            <person name="Henrissat B."/>
            <person name="Riley R."/>
            <person name="Ahrendt S."/>
            <person name="Nagy L.G."/>
            <person name="Grigoriev I.V."/>
            <person name="Martin F."/>
            <person name="Rosso M.N."/>
        </authorList>
    </citation>
    <scope>NUCLEOTIDE SEQUENCE</scope>
    <source>
        <strain evidence="1">CBS 384.51</strain>
    </source>
</reference>